<proteinExistence type="predicted"/>
<dbReference type="EMBL" id="CM040472">
    <property type="protein sequence ID" value="MCI4389394.1"/>
    <property type="molecule type" value="Genomic_DNA"/>
</dbReference>
<accession>A0ACC5XDF0</accession>
<name>A0ACC5XDF0_PANGG</name>
<comment type="caution">
    <text evidence="1">The sequence shown here is derived from an EMBL/GenBank/DDBJ whole genome shotgun (WGS) entry which is preliminary data.</text>
</comment>
<sequence length="658" mass="76197">MYCIFTGEAEAHNSDTVCTTMTREQSEESISGVPAQEKCKNKLKILGILKKTNTKNHQKTDMDTPDTPVILDFNQNLAQNHLAEASQQLLAREDHLFSPQSSDEEVICTEDEKDSLNKDYETLMFHLRMAVNESFNQENQERLRSAIEAIRQQEEKDRHWEEAAEEKRPCWRPLKCREIHDTLLKNVVDVRLQQAHEEENGADKLSTSVKREVCRIGKRIQKDLLQVVRDVQQCYTPEFDICNMYAQLYHQAFSTKLMEHARTNIEFQDCIYILCWTHGYFPKDILHQDELKQHINTESLGALLLEEDRKSLEEQYLSHKEVEVRTWLSNALKKEEEIWQTSNKPELIDGCYFSNLALDVIPIINGAMNETVSILGSRDNAQRILLQLDSFLMSYKKSIADLIKGKRINIPDTLKANLFNIKELREYIEKLEDLSDEVKERLLSILSEMRNSCHSYFLSPIHKELKEQYCKLWTPAWFSESLTITGGLLSFLEEMVQHFSDIHSACKKELLNQLHSEVMIEYVKRMLKGKLKLKDKNDQEAAARFLCEDSARINSLFITVGSEKKWLSMILPKVSEVVRLQDTGALQLEIVTLARTYPDISECQVLALLDLKANLSKADVRSIKKSLNENRDSSNAEPTTAFFSKVPVKKKFKTVFYQ</sequence>
<keyword evidence="2" id="KW-1185">Reference proteome</keyword>
<protein>
    <submittedName>
        <fullName evidence="1">Uncharacterized protein</fullName>
    </submittedName>
</protein>
<evidence type="ECO:0000313" key="2">
    <source>
        <dbReference type="Proteomes" id="UP000829447"/>
    </source>
</evidence>
<organism evidence="1 2">
    <name type="scientific">Pangasianodon gigas</name>
    <name type="common">Mekong giant catfish</name>
    <name type="synonym">Pangasius gigas</name>
    <dbReference type="NCBI Taxonomy" id="30993"/>
    <lineage>
        <taxon>Eukaryota</taxon>
        <taxon>Metazoa</taxon>
        <taxon>Chordata</taxon>
        <taxon>Craniata</taxon>
        <taxon>Vertebrata</taxon>
        <taxon>Euteleostomi</taxon>
        <taxon>Actinopterygii</taxon>
        <taxon>Neopterygii</taxon>
        <taxon>Teleostei</taxon>
        <taxon>Ostariophysi</taxon>
        <taxon>Siluriformes</taxon>
        <taxon>Pangasiidae</taxon>
        <taxon>Pangasianodon</taxon>
    </lineage>
</organism>
<reference evidence="1 2" key="1">
    <citation type="journal article" date="2022" name="bioRxiv">
        <title>An ancient truncated duplication of the anti-Mullerian hormone receptor type 2 gene is a potential conserved master sex determinant in the Pangasiidae catfish family.</title>
        <authorList>
            <person name="Wen M."/>
            <person name="Pan Q."/>
            <person name="Jouanno E."/>
            <person name="Montfort J."/>
            <person name="Zahm M."/>
            <person name="Cabau C."/>
            <person name="Klopp C."/>
            <person name="Iampietro C."/>
            <person name="Roques C."/>
            <person name="Bouchez O."/>
            <person name="Castinel A."/>
            <person name="Donnadieu C."/>
            <person name="Parrinello H."/>
            <person name="Poncet C."/>
            <person name="Belmonte E."/>
            <person name="Gautier V."/>
            <person name="Avarre J.-C."/>
            <person name="Dugue R."/>
            <person name="Gustiano R."/>
            <person name="Ha T.T.T."/>
            <person name="Campet M."/>
            <person name="Sriphairoj K."/>
            <person name="Ribolli J."/>
            <person name="de Almeida F.L."/>
            <person name="Desvignes T."/>
            <person name="Postlethwait J.H."/>
            <person name="Bucao C.F."/>
            <person name="Robinson-Rechavi M."/>
            <person name="Bobe J."/>
            <person name="Herpin A."/>
            <person name="Guiguen Y."/>
        </authorList>
    </citation>
    <scope>NUCLEOTIDE SEQUENCE [LARGE SCALE GENOMIC DNA]</scope>
    <source>
        <strain evidence="1">YG-Dec2019</strain>
    </source>
</reference>
<evidence type="ECO:0000313" key="1">
    <source>
        <dbReference type="EMBL" id="MCI4389394.1"/>
    </source>
</evidence>
<gene>
    <name evidence="1" type="ORF">PGIGA_G00097460</name>
</gene>
<dbReference type="Proteomes" id="UP000829447">
    <property type="component" value="Linkage Group LG19"/>
</dbReference>